<feature type="transmembrane region" description="Helical" evidence="2">
    <location>
        <begin position="58"/>
        <end position="78"/>
    </location>
</feature>
<evidence type="ECO:0000256" key="1">
    <source>
        <dbReference type="SAM" id="MobiDB-lite"/>
    </source>
</evidence>
<protein>
    <submittedName>
        <fullName evidence="3">Uncharacterized protein</fullName>
    </submittedName>
</protein>
<sequence length="215" mass="22771">MATRSTAARLRRTFRYPSDDLAGANFDSDSDSSPEAMDEQEQESYIQRLSDRNRAQNAQMVTLLLALPLLAAVPYLLALPSLPACLALSSLGATAYLLRRLPPAVTGLYPVDAWVGTGGAAGARGPLDQNLPYLNALLAILLAFWGAAVAYKTSRFDGGKGAVVPGKDVTGALAWPVMCNLPAGVYGVVLLAKIVMAGVDPERELSGLRYDYKGA</sequence>
<gene>
    <name evidence="3" type="ORF">IF1G_09770</name>
</gene>
<name>A0A545UQF4_9HYPO</name>
<feature type="region of interest" description="Disordered" evidence="1">
    <location>
        <begin position="18"/>
        <end position="44"/>
    </location>
</feature>
<accession>A0A545UQF4</accession>
<dbReference type="Proteomes" id="UP000315783">
    <property type="component" value="Unassembled WGS sequence"/>
</dbReference>
<dbReference type="AlphaFoldDB" id="A0A545UQF4"/>
<keyword evidence="4" id="KW-1185">Reference proteome</keyword>
<evidence type="ECO:0000313" key="4">
    <source>
        <dbReference type="Proteomes" id="UP000315783"/>
    </source>
</evidence>
<dbReference type="EMBL" id="SPUK01000018">
    <property type="protein sequence ID" value="TQV91704.1"/>
    <property type="molecule type" value="Genomic_DNA"/>
</dbReference>
<keyword evidence="2" id="KW-0812">Transmembrane</keyword>
<keyword evidence="2" id="KW-0472">Membrane</keyword>
<evidence type="ECO:0000256" key="2">
    <source>
        <dbReference type="SAM" id="Phobius"/>
    </source>
</evidence>
<dbReference type="OrthoDB" id="3358048at2759"/>
<feature type="transmembrane region" description="Helical" evidence="2">
    <location>
        <begin position="133"/>
        <end position="151"/>
    </location>
</feature>
<keyword evidence="2" id="KW-1133">Transmembrane helix</keyword>
<reference evidence="3 4" key="1">
    <citation type="journal article" date="2019" name="Appl. Microbiol. Biotechnol.">
        <title>Genome sequence of Isaria javanica and comparative genome analysis insights into family S53 peptidase evolution in fungal entomopathogens.</title>
        <authorList>
            <person name="Lin R."/>
            <person name="Zhang X."/>
            <person name="Xin B."/>
            <person name="Zou M."/>
            <person name="Gao Y."/>
            <person name="Qin F."/>
            <person name="Hu Q."/>
            <person name="Xie B."/>
            <person name="Cheng X."/>
        </authorList>
    </citation>
    <scope>NUCLEOTIDE SEQUENCE [LARGE SCALE GENOMIC DNA]</scope>
    <source>
        <strain evidence="3 4">IJ1G</strain>
    </source>
</reference>
<proteinExistence type="predicted"/>
<organism evidence="3 4">
    <name type="scientific">Cordyceps javanica</name>
    <dbReference type="NCBI Taxonomy" id="43265"/>
    <lineage>
        <taxon>Eukaryota</taxon>
        <taxon>Fungi</taxon>
        <taxon>Dikarya</taxon>
        <taxon>Ascomycota</taxon>
        <taxon>Pezizomycotina</taxon>
        <taxon>Sordariomycetes</taxon>
        <taxon>Hypocreomycetidae</taxon>
        <taxon>Hypocreales</taxon>
        <taxon>Cordycipitaceae</taxon>
        <taxon>Cordyceps</taxon>
    </lineage>
</organism>
<feature type="compositionally biased region" description="Acidic residues" evidence="1">
    <location>
        <begin position="28"/>
        <end position="42"/>
    </location>
</feature>
<comment type="caution">
    <text evidence="3">The sequence shown here is derived from an EMBL/GenBank/DDBJ whole genome shotgun (WGS) entry which is preliminary data.</text>
</comment>
<evidence type="ECO:0000313" key="3">
    <source>
        <dbReference type="EMBL" id="TQV91704.1"/>
    </source>
</evidence>